<comment type="caution">
    <text evidence="1">The sequence shown here is derived from an EMBL/GenBank/DDBJ whole genome shotgun (WGS) entry which is preliminary data.</text>
</comment>
<dbReference type="CDD" id="cd14739">
    <property type="entry name" value="PAAR_3"/>
    <property type="match status" value="1"/>
</dbReference>
<gene>
    <name evidence="1" type="ORF">HHL15_04720</name>
</gene>
<dbReference type="Proteomes" id="UP000580043">
    <property type="component" value="Unassembled WGS sequence"/>
</dbReference>
<dbReference type="Gene3D" id="2.60.200.60">
    <property type="match status" value="1"/>
</dbReference>
<proteinExistence type="predicted"/>
<name>A0A848G5V5_9RHOO</name>
<protein>
    <submittedName>
        <fullName evidence="1">PaaR repeat-containing protein</fullName>
    </submittedName>
</protein>
<dbReference type="InterPro" id="IPR008727">
    <property type="entry name" value="PAAR_motif"/>
</dbReference>
<evidence type="ECO:0000313" key="2">
    <source>
        <dbReference type="Proteomes" id="UP000580043"/>
    </source>
</evidence>
<sequence>MPSAARLTDVSVHGGLVIGPGVPTVLIGGLPAAVLGDLHGCPIPPPHPPVSPFVAGSATVLIGGRPALRVGDSCGCGASTAVGEPTVQIG</sequence>
<dbReference type="AlphaFoldDB" id="A0A848G5V5"/>
<organism evidence="1 2">
    <name type="scientific">Zoogloea dura</name>
    <dbReference type="NCBI Taxonomy" id="2728840"/>
    <lineage>
        <taxon>Bacteria</taxon>
        <taxon>Pseudomonadati</taxon>
        <taxon>Pseudomonadota</taxon>
        <taxon>Betaproteobacteria</taxon>
        <taxon>Rhodocyclales</taxon>
        <taxon>Zoogloeaceae</taxon>
        <taxon>Zoogloea</taxon>
    </lineage>
</organism>
<dbReference type="RefSeq" id="WP_169144683.1">
    <property type="nucleotide sequence ID" value="NZ_JABBGA010000003.1"/>
</dbReference>
<accession>A0A848G5V5</accession>
<dbReference type="EMBL" id="JABBGA010000003">
    <property type="protein sequence ID" value="NML25031.1"/>
    <property type="molecule type" value="Genomic_DNA"/>
</dbReference>
<reference evidence="1 2" key="1">
    <citation type="submission" date="2020-04" db="EMBL/GenBank/DDBJ databases">
        <title>Zoogloea sp. G-4-1-14 isolated from soil.</title>
        <authorList>
            <person name="Dahal R.H."/>
        </authorList>
    </citation>
    <scope>NUCLEOTIDE SEQUENCE [LARGE SCALE GENOMIC DNA]</scope>
    <source>
        <strain evidence="1 2">G-4-1-14</strain>
    </source>
</reference>
<dbReference type="Pfam" id="PF05488">
    <property type="entry name" value="PAAR_motif"/>
    <property type="match status" value="1"/>
</dbReference>
<keyword evidence="2" id="KW-1185">Reference proteome</keyword>
<evidence type="ECO:0000313" key="1">
    <source>
        <dbReference type="EMBL" id="NML25031.1"/>
    </source>
</evidence>